<dbReference type="PANTHER" id="PTHR31079">
    <property type="entry name" value="NAC DOMAIN-CONTAINING PROTEIN 73"/>
    <property type="match status" value="1"/>
</dbReference>
<evidence type="ECO:0000313" key="8">
    <source>
        <dbReference type="RefSeq" id="XP_048141162.1"/>
    </source>
</evidence>
<feature type="region of interest" description="Disordered" evidence="5">
    <location>
        <begin position="1"/>
        <end position="31"/>
    </location>
</feature>
<evidence type="ECO:0000256" key="3">
    <source>
        <dbReference type="ARBA" id="ARBA00023163"/>
    </source>
</evidence>
<keyword evidence="2" id="KW-0238">DNA-binding</keyword>
<proteinExistence type="predicted"/>
<dbReference type="PROSITE" id="PS51005">
    <property type="entry name" value="NAC"/>
    <property type="match status" value="1"/>
</dbReference>
<feature type="domain" description="NAC" evidence="6">
    <location>
        <begin position="58"/>
        <end position="217"/>
    </location>
</feature>
<evidence type="ECO:0000256" key="5">
    <source>
        <dbReference type="SAM" id="MobiDB-lite"/>
    </source>
</evidence>
<accession>A0ABM3HX57</accession>
<keyword evidence="1" id="KW-0805">Transcription regulation</keyword>
<evidence type="ECO:0000259" key="6">
    <source>
        <dbReference type="PROSITE" id="PS51005"/>
    </source>
</evidence>
<dbReference type="Proteomes" id="UP000827889">
    <property type="component" value="Chromosome 9"/>
</dbReference>
<dbReference type="SUPFAM" id="SSF101941">
    <property type="entry name" value="NAC domain"/>
    <property type="match status" value="1"/>
</dbReference>
<gene>
    <name evidence="8" type="primary">LOC115739743</name>
</gene>
<evidence type="ECO:0000313" key="7">
    <source>
        <dbReference type="Proteomes" id="UP000827889"/>
    </source>
</evidence>
<evidence type="ECO:0000256" key="1">
    <source>
        <dbReference type="ARBA" id="ARBA00023015"/>
    </source>
</evidence>
<keyword evidence="4" id="KW-0539">Nucleus</keyword>
<evidence type="ECO:0000256" key="2">
    <source>
        <dbReference type="ARBA" id="ARBA00023125"/>
    </source>
</evidence>
<evidence type="ECO:0000256" key="4">
    <source>
        <dbReference type="ARBA" id="ARBA00023242"/>
    </source>
</evidence>
<dbReference type="PANTHER" id="PTHR31079:SF20">
    <property type="entry name" value="NAC DOMAIN-CONTAINING PROTEIN 10"/>
    <property type="match status" value="1"/>
</dbReference>
<dbReference type="RefSeq" id="XP_048141162.1">
    <property type="nucleotide sequence ID" value="XM_048285205.1"/>
</dbReference>
<dbReference type="Pfam" id="PF02365">
    <property type="entry name" value="NAM"/>
    <property type="match status" value="1"/>
</dbReference>
<sequence length="301" mass="33885">MTWQTEDARAIIPPTSNPRDDDDKDDDNSLLPTMTCPSCGHSFPLFDQRGIVHDLVGLPAGVKFDPTDQEILEHLELKIMGDVRKIHFLIDQFIPTLEGDEGICYTHPERLPGVSKDGQIRHFFHRPSKAYATGTRKRRRVEKNVDGSETRWHKTGKTRPVLAGGAVKGFKKILVLYTNYGRQRKAEKTNWVMHQYHLGKNEEETDGELVVSKVFYQTQPRQPNSTTLKDLNDATAKSAPSLHENVHVPGSSIDAIEYYINPPCSVSYDQLIVPNFAVQGEAASLFPLTEDSSDGKLVKYQ</sequence>
<dbReference type="GeneID" id="115739743"/>
<organism evidence="7 8">
    <name type="scientific">Rhodamnia argentea</name>
    <dbReference type="NCBI Taxonomy" id="178133"/>
    <lineage>
        <taxon>Eukaryota</taxon>
        <taxon>Viridiplantae</taxon>
        <taxon>Streptophyta</taxon>
        <taxon>Embryophyta</taxon>
        <taxon>Tracheophyta</taxon>
        <taxon>Spermatophyta</taxon>
        <taxon>Magnoliopsida</taxon>
        <taxon>eudicotyledons</taxon>
        <taxon>Gunneridae</taxon>
        <taxon>Pentapetalae</taxon>
        <taxon>rosids</taxon>
        <taxon>malvids</taxon>
        <taxon>Myrtales</taxon>
        <taxon>Myrtaceae</taxon>
        <taxon>Myrtoideae</taxon>
        <taxon>Myrteae</taxon>
        <taxon>Australasian group</taxon>
        <taxon>Rhodamnia</taxon>
    </lineage>
</organism>
<dbReference type="InterPro" id="IPR036093">
    <property type="entry name" value="NAC_dom_sf"/>
</dbReference>
<dbReference type="Gene3D" id="2.170.150.80">
    <property type="entry name" value="NAC domain"/>
    <property type="match status" value="1"/>
</dbReference>
<dbReference type="InterPro" id="IPR003441">
    <property type="entry name" value="NAC-dom"/>
</dbReference>
<keyword evidence="7" id="KW-1185">Reference proteome</keyword>
<keyword evidence="3" id="KW-0804">Transcription</keyword>
<name>A0ABM3HX57_9MYRT</name>
<dbReference type="InterPro" id="IPR044799">
    <property type="entry name" value="SOG1-like"/>
</dbReference>
<reference evidence="8" key="1">
    <citation type="submission" date="2025-08" db="UniProtKB">
        <authorList>
            <consortium name="RefSeq"/>
        </authorList>
    </citation>
    <scope>IDENTIFICATION</scope>
    <source>
        <tissue evidence="8">Leaf</tissue>
    </source>
</reference>
<protein>
    <submittedName>
        <fullName evidence="8">NAC domain-containing protein 73-like</fullName>
    </submittedName>
</protein>